<dbReference type="InterPro" id="IPR013507">
    <property type="entry name" value="DNA_mismatch_S5_2-like"/>
</dbReference>
<organism evidence="4 5">
    <name type="scientific">Dictyocaulus viviparus</name>
    <name type="common">Bovine lungworm</name>
    <dbReference type="NCBI Taxonomy" id="29172"/>
    <lineage>
        <taxon>Eukaryota</taxon>
        <taxon>Metazoa</taxon>
        <taxon>Ecdysozoa</taxon>
        <taxon>Nematoda</taxon>
        <taxon>Chromadorea</taxon>
        <taxon>Rhabditida</taxon>
        <taxon>Rhabditina</taxon>
        <taxon>Rhabditomorpha</taxon>
        <taxon>Strongyloidea</taxon>
        <taxon>Metastrongylidae</taxon>
        <taxon>Dictyocaulus</taxon>
    </lineage>
</organism>
<feature type="domain" description="DNA mismatch repair protein S5" evidence="3">
    <location>
        <begin position="79"/>
        <end position="198"/>
    </location>
</feature>
<dbReference type="Gene3D" id="3.30.565.10">
    <property type="entry name" value="Histidine kinase-like ATPase, C-terminal domain"/>
    <property type="match status" value="1"/>
</dbReference>
<dbReference type="AlphaFoldDB" id="A0A0D8XMM5"/>
<dbReference type="SMART" id="SM01340">
    <property type="entry name" value="DNA_mis_repair"/>
    <property type="match status" value="1"/>
</dbReference>
<dbReference type="Gene3D" id="3.30.230.10">
    <property type="match status" value="1"/>
</dbReference>
<dbReference type="InterPro" id="IPR020568">
    <property type="entry name" value="Ribosomal_Su5_D2-typ_SF"/>
</dbReference>
<dbReference type="STRING" id="29172.A0A0D8XMM5"/>
<comment type="similarity">
    <text evidence="1">Belongs to the DNA mismatch repair MutL/HexB family.</text>
</comment>
<dbReference type="PANTHER" id="PTHR10073:SF12">
    <property type="entry name" value="DNA MISMATCH REPAIR PROTEIN MLH1"/>
    <property type="match status" value="1"/>
</dbReference>
<dbReference type="PANTHER" id="PTHR10073">
    <property type="entry name" value="DNA MISMATCH REPAIR PROTEIN MLH, PMS, MUTL"/>
    <property type="match status" value="1"/>
</dbReference>
<reference evidence="4 5" key="1">
    <citation type="submission" date="2013-11" db="EMBL/GenBank/DDBJ databases">
        <title>Draft genome of the bovine lungworm Dictyocaulus viviparus.</title>
        <authorList>
            <person name="Mitreva M."/>
        </authorList>
    </citation>
    <scope>NUCLEOTIDE SEQUENCE [LARGE SCALE GENOMIC DNA]</scope>
    <source>
        <strain evidence="4 5">HannoverDv2000</strain>
    </source>
</reference>
<dbReference type="GO" id="GO:0030983">
    <property type="term" value="F:mismatched DNA binding"/>
    <property type="evidence" value="ECO:0007669"/>
    <property type="project" value="InterPro"/>
</dbReference>
<dbReference type="GO" id="GO:0016887">
    <property type="term" value="F:ATP hydrolysis activity"/>
    <property type="evidence" value="ECO:0007669"/>
    <property type="project" value="InterPro"/>
</dbReference>
<evidence type="ECO:0000256" key="2">
    <source>
        <dbReference type="ARBA" id="ARBA00022763"/>
    </source>
</evidence>
<dbReference type="Proteomes" id="UP000053766">
    <property type="component" value="Unassembled WGS sequence"/>
</dbReference>
<gene>
    <name evidence="4" type="ORF">DICVIV_08072</name>
</gene>
<evidence type="ECO:0000259" key="3">
    <source>
        <dbReference type="SMART" id="SM01340"/>
    </source>
</evidence>
<dbReference type="InterPro" id="IPR032189">
    <property type="entry name" value="Mlh1_C"/>
</dbReference>
<accession>A0A0D8XMM5</accession>
<dbReference type="CDD" id="cd00782">
    <property type="entry name" value="MutL_Trans"/>
    <property type="match status" value="1"/>
</dbReference>
<evidence type="ECO:0000256" key="1">
    <source>
        <dbReference type="ARBA" id="ARBA00006082"/>
    </source>
</evidence>
<dbReference type="Pfam" id="PF16413">
    <property type="entry name" value="Mlh1_C"/>
    <property type="match status" value="1"/>
</dbReference>
<dbReference type="Pfam" id="PF01119">
    <property type="entry name" value="DNA_mis_repair"/>
    <property type="match status" value="1"/>
</dbReference>
<reference evidence="5" key="2">
    <citation type="journal article" date="2016" name="Sci. Rep.">
        <title>Dictyocaulus viviparus genome, variome and transcriptome elucidate lungworm biology and support future intervention.</title>
        <authorList>
            <person name="McNulty S.N."/>
            <person name="Strube C."/>
            <person name="Rosa B.A."/>
            <person name="Martin J.C."/>
            <person name="Tyagi R."/>
            <person name="Choi Y.J."/>
            <person name="Wang Q."/>
            <person name="Hallsworth Pepin K."/>
            <person name="Zhang X."/>
            <person name="Ozersky P."/>
            <person name="Wilson R.K."/>
            <person name="Sternberg P.W."/>
            <person name="Gasser R.B."/>
            <person name="Mitreva M."/>
        </authorList>
    </citation>
    <scope>NUCLEOTIDE SEQUENCE [LARGE SCALE GENOMIC DNA]</scope>
    <source>
        <strain evidence="5">HannoverDv2000</strain>
    </source>
</reference>
<dbReference type="GO" id="GO:0005524">
    <property type="term" value="F:ATP binding"/>
    <property type="evidence" value="ECO:0007669"/>
    <property type="project" value="InterPro"/>
</dbReference>
<dbReference type="InterPro" id="IPR036890">
    <property type="entry name" value="HATPase_C_sf"/>
</dbReference>
<keyword evidence="5" id="KW-1185">Reference proteome</keyword>
<dbReference type="SUPFAM" id="SSF54211">
    <property type="entry name" value="Ribosomal protein S5 domain 2-like"/>
    <property type="match status" value="1"/>
</dbReference>
<dbReference type="GO" id="GO:0140664">
    <property type="term" value="F:ATP-dependent DNA damage sensor activity"/>
    <property type="evidence" value="ECO:0007669"/>
    <property type="project" value="InterPro"/>
</dbReference>
<dbReference type="SUPFAM" id="SSF55874">
    <property type="entry name" value="ATPase domain of HSP90 chaperone/DNA topoisomerase II/histidine kinase"/>
    <property type="match status" value="1"/>
</dbReference>
<dbReference type="EMBL" id="KN716381">
    <property type="protein sequence ID" value="KJH45878.1"/>
    <property type="molecule type" value="Genomic_DNA"/>
</dbReference>
<name>A0A0D8XMM5_DICVI</name>
<evidence type="ECO:0000313" key="4">
    <source>
        <dbReference type="EMBL" id="KJH45878.1"/>
    </source>
</evidence>
<dbReference type="GO" id="GO:0006298">
    <property type="term" value="P:mismatch repair"/>
    <property type="evidence" value="ECO:0007669"/>
    <property type="project" value="InterPro"/>
</dbReference>
<dbReference type="OrthoDB" id="10263226at2759"/>
<protein>
    <submittedName>
        <fullName evidence="4">DNA mismatch repair protein</fullName>
    </submittedName>
</protein>
<sequence>MESMRASAGLDGTCISAEELFHNCPVRRKSFRNHSDETNKVADVIMRYAVHRPDVSFSMRRGGGADFRTSGRGTRSEIVTALLGKSCGENMTEFKHSSPRLHYTAEICLTKPLSSSTASGVQAKKNRQKAFFIFINSRLVQCPSLKYSVDSLFTVRDLVCPFVLVSLSIAPSRIDVNVHPTKETVMFLEEEAIIEDLQQTEMAPSSISDPRQTAPSSSQILRIPSQTQSVMDVDSFSNNVESELVQSSSPISTKKRVDYTLVRVDAKERRLDEFISSPGAAKSSSIEMVQVVGSQQEGAYETDVSGQRVFDFESLRRLRKGICDKVSQPLREFFKSLNFVGCVTVNSMLLQFGTGLYIVKLDNVLQELFYQALIFSFGNFGSYKLEGDAYILDLLRLGGIEEEYEMPALELLNSQSAMLNDYFSLEIMKPNDVDHDVDGLKMCHLTAIPSIIDGYVPQLEGLPTLLVELVKEVDWEEEETCFDGICRALAHFFMIKEEFCAGMGEIPTPWLAVIRDLLVPRIKSHLIPSESLKDHISRLVDLHDLYKIFERC</sequence>
<dbReference type="InterPro" id="IPR038973">
    <property type="entry name" value="MutL/Mlh/Pms-like"/>
</dbReference>
<dbReference type="InterPro" id="IPR014721">
    <property type="entry name" value="Ribsml_uS5_D2-typ_fold_subgr"/>
</dbReference>
<keyword evidence="2" id="KW-0227">DNA damage</keyword>
<proteinExistence type="inferred from homology"/>
<evidence type="ECO:0000313" key="5">
    <source>
        <dbReference type="Proteomes" id="UP000053766"/>
    </source>
</evidence>
<dbReference type="GO" id="GO:0032389">
    <property type="term" value="C:MutLalpha complex"/>
    <property type="evidence" value="ECO:0007669"/>
    <property type="project" value="TreeGrafter"/>
</dbReference>